<gene>
    <name evidence="1" type="ORF">VALFYP47_01179</name>
</gene>
<name>A0A6N3BHX6_9FIRM</name>
<protein>
    <submittedName>
        <fullName evidence="1">PglZ domain protein</fullName>
    </submittedName>
</protein>
<evidence type="ECO:0000313" key="1">
    <source>
        <dbReference type="EMBL" id="VYU02774.1"/>
    </source>
</evidence>
<proteinExistence type="predicted"/>
<sequence length="839" mass="98258">MSEMNLNQITDKLNNEFMGDVRKLVFWYDSNAEFSEDIDLLKLDNAKVLYLKIDNQFYIKYFLECEDTTTNYLIYAPFPKPSIRDNHLEDIIRYSKTFFADRASLLTLDLGIDERYKPVIQRYIKFFANKERTQKFYDLEIEGYNRNSIEVALMSVLCKNKTASFEEVLRCILTDDGLEDNKYIEEFGKYDLLEAFWHQVDMSFGYSESEPSLKKLIISMFITYASKTIYAELPSSWKVLILSKFSNIIVFLDNIMNSSLYAERFDEISKEIWNTLDGKSVLSKIDLEALIECNIFAGVDEILIDWMIERLENEDINAKLSRKTIPEVCLARRKKHFGKVYRTNYFIIENAYYIISAGKYEFITGIQNLVKEYLTNTYKIDRRYRYFYFYFDKLEDISCYEKLRELIENIYTNDYLNQITVNWNTEFLAANGETGLNLQRNFYSQNIQFLKERTVVIISDAFRYEVAQTLHERLEADEKCKATISAIQGVIPSYTPLGMASLLPYESIGYDDKFDVLVDGRVCASTQQRETQLQKYKSNSKCIQFDLIKNMKQKELREIFTGQDVVYVYHNQIDARGDAAKTENEVFIACEEAIKEIHDLIRRISSLANTHHFYVTADHGFIYKRDKLEDYDKISRVSKSYKLGQRYAFSDQEWNAEGVCSTQIGRVLGNADDRYVEYPLGSDIFKVAGAGQNFVHGGCSPQEIIVPLLEVKVERGKKETTIAELALVSLTNKITNLITTLDFVQKEPISDLVKEAQYRVYFISDDNEQISNENIIIADKKDKDTTKRMFRLRFSFKNKQYNKSKKYYLVAYDDKNNLEVFRHEIIMDIAFSDDFGFFE</sequence>
<accession>A0A6N3BHX6</accession>
<dbReference type="RefSeq" id="WP_156718406.1">
    <property type="nucleotide sequence ID" value="NZ_CACRUN010000013.1"/>
</dbReference>
<dbReference type="NCBIfam" id="TIGR02687">
    <property type="entry name" value="BREX-1 system phosphatase PglZ type A"/>
    <property type="match status" value="1"/>
</dbReference>
<organism evidence="1">
    <name type="scientific">Veillonella atypica</name>
    <dbReference type="NCBI Taxonomy" id="39777"/>
    <lineage>
        <taxon>Bacteria</taxon>
        <taxon>Bacillati</taxon>
        <taxon>Bacillota</taxon>
        <taxon>Negativicutes</taxon>
        <taxon>Veillonellales</taxon>
        <taxon>Veillonellaceae</taxon>
        <taxon>Veillonella</taxon>
    </lineage>
</organism>
<dbReference type="EMBL" id="CACRUN010000013">
    <property type="protein sequence ID" value="VYU02774.1"/>
    <property type="molecule type" value="Genomic_DNA"/>
</dbReference>
<dbReference type="Pfam" id="PF08665">
    <property type="entry name" value="PglZ"/>
    <property type="match status" value="1"/>
</dbReference>
<dbReference type="AlphaFoldDB" id="A0A6N3BHX6"/>
<reference evidence="1" key="1">
    <citation type="submission" date="2019-11" db="EMBL/GenBank/DDBJ databases">
        <authorList>
            <person name="Feng L."/>
        </authorList>
    </citation>
    <scope>NUCLEOTIDE SEQUENCE</scope>
    <source>
        <strain evidence="1">VatypicaLFYP47</strain>
    </source>
</reference>
<dbReference type="InterPro" id="IPR014060">
    <property type="entry name" value="PglZ"/>
</dbReference>